<dbReference type="CDD" id="cd12148">
    <property type="entry name" value="fungal_TF_MHR"/>
    <property type="match status" value="1"/>
</dbReference>
<dbReference type="SMART" id="SM00066">
    <property type="entry name" value="GAL4"/>
    <property type="match status" value="1"/>
</dbReference>
<dbReference type="PANTHER" id="PTHR43374:SF1">
    <property type="entry name" value="FLAVIN PRENYLTRANSFERASE PAD1, MITOCHONDRIAL"/>
    <property type="match status" value="1"/>
</dbReference>
<dbReference type="SMART" id="SM00906">
    <property type="entry name" value="Fungal_trans"/>
    <property type="match status" value="1"/>
</dbReference>
<dbReference type="SUPFAM" id="SSF57701">
    <property type="entry name" value="Zn2/Cys6 DNA-binding domain"/>
    <property type="match status" value="1"/>
</dbReference>
<dbReference type="InterPro" id="IPR004507">
    <property type="entry name" value="UbiX-like"/>
</dbReference>
<dbReference type="Pfam" id="PF04082">
    <property type="entry name" value="Fungal_trans"/>
    <property type="match status" value="1"/>
</dbReference>
<evidence type="ECO:0000313" key="9">
    <source>
        <dbReference type="Proteomes" id="UP001610446"/>
    </source>
</evidence>
<evidence type="ECO:0000256" key="3">
    <source>
        <dbReference type="ARBA" id="ARBA00023125"/>
    </source>
</evidence>
<reference evidence="8 9" key="1">
    <citation type="submission" date="2024-07" db="EMBL/GenBank/DDBJ databases">
        <title>Section-level genome sequencing and comparative genomics of Aspergillus sections Usti and Cavernicolus.</title>
        <authorList>
            <consortium name="Lawrence Berkeley National Laboratory"/>
            <person name="Nybo J.L."/>
            <person name="Vesth T.C."/>
            <person name="Theobald S."/>
            <person name="Frisvad J.C."/>
            <person name="Larsen T.O."/>
            <person name="Kjaerboelling I."/>
            <person name="Rothschild-Mancinelli K."/>
            <person name="Lyhne E.K."/>
            <person name="Kogle M.E."/>
            <person name="Barry K."/>
            <person name="Clum A."/>
            <person name="Na H."/>
            <person name="Ledsgaard L."/>
            <person name="Lin J."/>
            <person name="Lipzen A."/>
            <person name="Kuo A."/>
            <person name="Riley R."/>
            <person name="Mondo S."/>
            <person name="Labutti K."/>
            <person name="Haridas S."/>
            <person name="Pangalinan J."/>
            <person name="Salamov A.A."/>
            <person name="Simmons B.A."/>
            <person name="Magnuson J.K."/>
            <person name="Chen J."/>
            <person name="Drula E."/>
            <person name="Henrissat B."/>
            <person name="Wiebenga A."/>
            <person name="Lubbers R.J."/>
            <person name="Gomes A.C."/>
            <person name="Makela M.R."/>
            <person name="Stajich J."/>
            <person name="Grigoriev I.V."/>
            <person name="Mortensen U.H."/>
            <person name="De Vries R.P."/>
            <person name="Baker S.E."/>
            <person name="Andersen M.R."/>
        </authorList>
    </citation>
    <scope>NUCLEOTIDE SEQUENCE [LARGE SCALE GENOMIC DNA]</scope>
    <source>
        <strain evidence="8 9">CBS 123904</strain>
    </source>
</reference>
<protein>
    <recommendedName>
        <fullName evidence="7">Zn(2)-C6 fungal-type domain-containing protein</fullName>
    </recommendedName>
</protein>
<dbReference type="Pfam" id="PF00172">
    <property type="entry name" value="Zn_clus"/>
    <property type="match status" value="1"/>
</dbReference>
<proteinExistence type="predicted"/>
<feature type="compositionally biased region" description="Low complexity" evidence="6">
    <location>
        <begin position="103"/>
        <end position="119"/>
    </location>
</feature>
<comment type="caution">
    <text evidence="8">The sequence shown here is derived from an EMBL/GenBank/DDBJ whole genome shotgun (WGS) entry which is preliminary data.</text>
</comment>
<dbReference type="InterPro" id="IPR007219">
    <property type="entry name" value="XnlR_reg_dom"/>
</dbReference>
<feature type="domain" description="Zn(2)-C6 fungal-type" evidence="7">
    <location>
        <begin position="31"/>
        <end position="62"/>
    </location>
</feature>
<keyword evidence="1" id="KW-0479">Metal-binding</keyword>
<dbReference type="InterPro" id="IPR001138">
    <property type="entry name" value="Zn2Cys6_DnaBD"/>
</dbReference>
<dbReference type="Proteomes" id="UP001610446">
    <property type="component" value="Unassembled WGS sequence"/>
</dbReference>
<accession>A0ABR4KC65</accession>
<evidence type="ECO:0000259" key="7">
    <source>
        <dbReference type="PROSITE" id="PS50048"/>
    </source>
</evidence>
<sequence>MQNSPRDRQEIERREIDRVLRLKRKQRESKACYPCRQRKVKCDGHQPCRTCVRRDHPQICAYNITDKARKPGSRLENQSSSDRLEGISGTLNAESPGPAADAGSLLLPSSPVGSPQGPRQQDHSYVFSGDNSLVSILHQQDPHGSMARQATSVLGLHNTYLSYPFLESKTPHEGWTALLDILPNRDEVLKFFHFYRICAYPFNPILIDIDKFESDICLYLSAYASGELRERDKISDSWSSTKSVGHVSLLLATLGAGAHFSDLENPQRAELCQDFARRSFHALRLANFLFRPSMDAVQALLVLGNTLQNNGQSDAAWALLGTTVRLAQTLGLHTPRGIAHWPEHARVRAKSLWSMTVWQDSLLSLCYDRPPIVSTRGCPPAAVAGQSELSYTDMMHYLCSMALRIITLNEQEMNTEPHCNLTLLAELDNTYSRAQPHLLQRENCKNLHQHLEHLALRMHTSFCVSMLCRPAMKSRQDSAHDHHTLETLRCRAKVSLIDASRAFLEFQALSVVPLRTWSMVHTVLSSTLLLCIWPETRDDPECKHLQQRVIEVFSGGGSSSGSDAPTSDYSQWLSARHIRALITLRQSLGTRNVPDVAPRPVVEQDPQLQPQPLENLEPPPMDVGAGAEAAALPMGDFPVYNDFFSGLGYGLESGVDFSPVTYLDSIMNVPLFDLPEGS</sequence>
<dbReference type="InterPro" id="IPR036864">
    <property type="entry name" value="Zn2-C6_fun-type_DNA-bd_sf"/>
</dbReference>
<evidence type="ECO:0000256" key="1">
    <source>
        <dbReference type="ARBA" id="ARBA00022723"/>
    </source>
</evidence>
<evidence type="ECO:0000256" key="5">
    <source>
        <dbReference type="ARBA" id="ARBA00023242"/>
    </source>
</evidence>
<keyword evidence="5" id="KW-0539">Nucleus</keyword>
<dbReference type="EMBL" id="JBFXLU010000041">
    <property type="protein sequence ID" value="KAL2849874.1"/>
    <property type="molecule type" value="Genomic_DNA"/>
</dbReference>
<organism evidence="8 9">
    <name type="scientific">Aspergillus pseudoustus</name>
    <dbReference type="NCBI Taxonomy" id="1810923"/>
    <lineage>
        <taxon>Eukaryota</taxon>
        <taxon>Fungi</taxon>
        <taxon>Dikarya</taxon>
        <taxon>Ascomycota</taxon>
        <taxon>Pezizomycotina</taxon>
        <taxon>Eurotiomycetes</taxon>
        <taxon>Eurotiomycetidae</taxon>
        <taxon>Eurotiales</taxon>
        <taxon>Aspergillaceae</taxon>
        <taxon>Aspergillus</taxon>
        <taxon>Aspergillus subgen. Nidulantes</taxon>
    </lineage>
</organism>
<evidence type="ECO:0000256" key="4">
    <source>
        <dbReference type="ARBA" id="ARBA00023163"/>
    </source>
</evidence>
<dbReference type="Gene3D" id="4.10.240.10">
    <property type="entry name" value="Zn(2)-C6 fungal-type DNA-binding domain"/>
    <property type="match status" value="1"/>
</dbReference>
<evidence type="ECO:0000256" key="6">
    <source>
        <dbReference type="SAM" id="MobiDB-lite"/>
    </source>
</evidence>
<keyword evidence="2" id="KW-0805">Transcription regulation</keyword>
<gene>
    <name evidence="8" type="ORF">BJY01DRAFT_210432</name>
</gene>
<evidence type="ECO:0000313" key="8">
    <source>
        <dbReference type="EMBL" id="KAL2849874.1"/>
    </source>
</evidence>
<dbReference type="CDD" id="cd00067">
    <property type="entry name" value="GAL4"/>
    <property type="match status" value="1"/>
</dbReference>
<dbReference type="PROSITE" id="PS50048">
    <property type="entry name" value="ZN2_CY6_FUNGAL_2"/>
    <property type="match status" value="1"/>
</dbReference>
<dbReference type="PANTHER" id="PTHR43374">
    <property type="entry name" value="FLAVIN PRENYLTRANSFERASE"/>
    <property type="match status" value="1"/>
</dbReference>
<keyword evidence="3" id="KW-0238">DNA-binding</keyword>
<evidence type="ECO:0000256" key="2">
    <source>
        <dbReference type="ARBA" id="ARBA00023015"/>
    </source>
</evidence>
<dbReference type="PROSITE" id="PS00463">
    <property type="entry name" value="ZN2_CY6_FUNGAL_1"/>
    <property type="match status" value="1"/>
</dbReference>
<name>A0ABR4KC65_9EURO</name>
<keyword evidence="4" id="KW-0804">Transcription</keyword>
<feature type="region of interest" description="Disordered" evidence="6">
    <location>
        <begin position="71"/>
        <end position="124"/>
    </location>
</feature>
<keyword evidence="9" id="KW-1185">Reference proteome</keyword>